<proteinExistence type="predicted"/>
<organism evidence="1 2">
    <name type="scientific">Haemonchus contortus</name>
    <name type="common">Barber pole worm</name>
    <dbReference type="NCBI Taxonomy" id="6289"/>
    <lineage>
        <taxon>Eukaryota</taxon>
        <taxon>Metazoa</taxon>
        <taxon>Ecdysozoa</taxon>
        <taxon>Nematoda</taxon>
        <taxon>Chromadorea</taxon>
        <taxon>Rhabditida</taxon>
        <taxon>Rhabditina</taxon>
        <taxon>Rhabditomorpha</taxon>
        <taxon>Strongyloidea</taxon>
        <taxon>Trichostrongylidae</taxon>
        <taxon>Haemonchus</taxon>
    </lineage>
</organism>
<evidence type="ECO:0000313" key="2">
    <source>
        <dbReference type="WBParaSite" id="HCON_00141320-00001"/>
    </source>
</evidence>
<name>A0A7I5ECB4_HAECO</name>
<dbReference type="WBParaSite" id="HCON_00141320-00001">
    <property type="protein sequence ID" value="HCON_00141320-00001"/>
    <property type="gene ID" value="HCON_00141320"/>
</dbReference>
<sequence length="71" mass="8182">CKLLQFILKFQSFVLTIHRFFTEVRHNAFPGYTLYSVTSTLWSVLSVSVVHQGYSYSRRQYGQGDMGASAR</sequence>
<accession>A0A7I5ECB4</accession>
<protein>
    <submittedName>
        <fullName evidence="2">CASP-like protein</fullName>
    </submittedName>
</protein>
<dbReference type="AlphaFoldDB" id="A0A7I5ECB4"/>
<keyword evidence="1" id="KW-1185">Reference proteome</keyword>
<evidence type="ECO:0000313" key="1">
    <source>
        <dbReference type="Proteomes" id="UP000025227"/>
    </source>
</evidence>
<dbReference type="Proteomes" id="UP000025227">
    <property type="component" value="Unplaced"/>
</dbReference>
<reference evidence="2" key="1">
    <citation type="submission" date="2020-12" db="UniProtKB">
        <authorList>
            <consortium name="WormBaseParasite"/>
        </authorList>
    </citation>
    <scope>IDENTIFICATION</scope>
    <source>
        <strain evidence="2">MHco3</strain>
    </source>
</reference>